<evidence type="ECO:0000313" key="1">
    <source>
        <dbReference type="EMBL" id="CAG06438.1"/>
    </source>
</evidence>
<organism evidence="1">
    <name type="scientific">Tetraodon nigroviridis</name>
    <name type="common">Spotted green pufferfish</name>
    <name type="synonym">Chelonodon nigroviridis</name>
    <dbReference type="NCBI Taxonomy" id="99883"/>
    <lineage>
        <taxon>Eukaryota</taxon>
        <taxon>Metazoa</taxon>
        <taxon>Chordata</taxon>
        <taxon>Craniata</taxon>
        <taxon>Vertebrata</taxon>
        <taxon>Euteleostomi</taxon>
        <taxon>Actinopterygii</taxon>
        <taxon>Neopterygii</taxon>
        <taxon>Teleostei</taxon>
        <taxon>Neoteleostei</taxon>
        <taxon>Acanthomorphata</taxon>
        <taxon>Eupercaria</taxon>
        <taxon>Tetraodontiformes</taxon>
        <taxon>Tetradontoidea</taxon>
        <taxon>Tetraodontidae</taxon>
        <taxon>Tetraodon</taxon>
    </lineage>
</organism>
<sequence length="103" mass="10785">MLPEVLQVLRGAGKVGSALVTTQGEHLCLITSNSTIGAGLKLAQEMVNGLMSTFMASSNLVFLPLPVELLQEQAGLDRVLAFSTGSTGSPIRAGLSMTQWLPD</sequence>
<comment type="caution">
    <text evidence="1">The sequence shown here is derived from an EMBL/GenBank/DDBJ whole genome shotgun (WGS) entry which is preliminary data.</text>
</comment>
<accession>Q4RYU4</accession>
<dbReference type="KEGG" id="tng:GSTEN00026790G001"/>
<gene>
    <name evidence="1" type="ORF">GSTENG00026790001</name>
</gene>
<dbReference type="AlphaFoldDB" id="Q4RYU4"/>
<dbReference type="OrthoDB" id="10622727at2759"/>
<protein>
    <submittedName>
        <fullName evidence="1">(spotted green pufferfish) hypothetical protein</fullName>
    </submittedName>
</protein>
<proteinExistence type="predicted"/>
<dbReference type="EMBL" id="CAAE01014974">
    <property type="protein sequence ID" value="CAG06438.1"/>
    <property type="molecule type" value="Genomic_DNA"/>
</dbReference>
<name>Q4RYU4_TETNG</name>
<reference evidence="1" key="2">
    <citation type="submission" date="2004-02" db="EMBL/GenBank/DDBJ databases">
        <authorList>
            <consortium name="Genoscope"/>
            <consortium name="Whitehead Institute Centre for Genome Research"/>
        </authorList>
    </citation>
    <scope>NUCLEOTIDE SEQUENCE</scope>
</reference>
<reference evidence="1" key="1">
    <citation type="journal article" date="2004" name="Nature">
        <title>Genome duplication in the teleost fish Tetraodon nigroviridis reveals the early vertebrate proto-karyotype.</title>
        <authorList>
            <person name="Jaillon O."/>
            <person name="Aury J.-M."/>
            <person name="Brunet F."/>
            <person name="Petit J.-L."/>
            <person name="Stange-Thomann N."/>
            <person name="Mauceli E."/>
            <person name="Bouneau L."/>
            <person name="Fischer C."/>
            <person name="Ozouf-Costaz C."/>
            <person name="Bernot A."/>
            <person name="Nicaud S."/>
            <person name="Jaffe D."/>
            <person name="Fisher S."/>
            <person name="Lutfalla G."/>
            <person name="Dossat C."/>
            <person name="Segurens B."/>
            <person name="Dasilva C."/>
            <person name="Salanoubat M."/>
            <person name="Levy M."/>
            <person name="Boudet N."/>
            <person name="Castellano S."/>
            <person name="Anthouard V."/>
            <person name="Jubin C."/>
            <person name="Castelli V."/>
            <person name="Katinka M."/>
            <person name="Vacherie B."/>
            <person name="Biemont C."/>
            <person name="Skalli Z."/>
            <person name="Cattolico L."/>
            <person name="Poulain J."/>
            <person name="De Berardinis V."/>
            <person name="Cruaud C."/>
            <person name="Duprat S."/>
            <person name="Brottier P."/>
            <person name="Coutanceau J.-P."/>
            <person name="Gouzy J."/>
            <person name="Parra G."/>
            <person name="Lardier G."/>
            <person name="Chapple C."/>
            <person name="McKernan K.J."/>
            <person name="McEwan P."/>
            <person name="Bosak S."/>
            <person name="Kellis M."/>
            <person name="Volff J.-N."/>
            <person name="Guigo R."/>
            <person name="Zody M.C."/>
            <person name="Mesirov J."/>
            <person name="Lindblad-Toh K."/>
            <person name="Birren B."/>
            <person name="Nusbaum C."/>
            <person name="Kahn D."/>
            <person name="Robinson-Rechavi M."/>
            <person name="Laudet V."/>
            <person name="Schachter V."/>
            <person name="Quetier F."/>
            <person name="Saurin W."/>
            <person name="Scarpelli C."/>
            <person name="Wincker P."/>
            <person name="Lander E.S."/>
            <person name="Weissenbach J."/>
            <person name="Roest Crollius H."/>
        </authorList>
    </citation>
    <scope>NUCLEOTIDE SEQUENCE [LARGE SCALE GENOMIC DNA]</scope>
</reference>